<dbReference type="Proteomes" id="UP000009134">
    <property type="component" value="Chromosome"/>
</dbReference>
<accession>Q2G937</accession>
<organism evidence="1 2">
    <name type="scientific">Novosphingobium aromaticivorans (strain ATCC 700278 / DSM 12444 / CCUG 56034 / CIP 105152 / NBRC 16084 / F199)</name>
    <dbReference type="NCBI Taxonomy" id="279238"/>
    <lineage>
        <taxon>Bacteria</taxon>
        <taxon>Pseudomonadati</taxon>
        <taxon>Pseudomonadota</taxon>
        <taxon>Alphaproteobacteria</taxon>
        <taxon>Sphingomonadales</taxon>
        <taxon>Sphingomonadaceae</taxon>
        <taxon>Novosphingobium</taxon>
    </lineage>
</organism>
<dbReference type="InterPro" id="IPR011250">
    <property type="entry name" value="OMP/PagP_B-barrel"/>
</dbReference>
<dbReference type="PROSITE" id="PS51257">
    <property type="entry name" value="PROKAR_LIPOPROTEIN"/>
    <property type="match status" value="1"/>
</dbReference>
<evidence type="ECO:0008006" key="3">
    <source>
        <dbReference type="Google" id="ProtNLM"/>
    </source>
</evidence>
<proteinExistence type="predicted"/>
<name>Q2G937_NOVAD</name>
<dbReference type="KEGG" id="nar:Saro_1191"/>
<dbReference type="STRING" id="279238.Saro_1191"/>
<dbReference type="EMBL" id="CP000248">
    <property type="protein sequence ID" value="ABD25636.1"/>
    <property type="molecule type" value="Genomic_DNA"/>
</dbReference>
<dbReference type="Gene3D" id="2.40.160.90">
    <property type="match status" value="1"/>
</dbReference>
<reference evidence="2" key="1">
    <citation type="submission" date="2006-01" db="EMBL/GenBank/DDBJ databases">
        <title>Complete sequence of Novosphingobium aromaticivorans DSM 12444.</title>
        <authorList>
            <consortium name="US DOE Joint Genome Institute"/>
            <person name="Copeland A."/>
            <person name="Lucas S."/>
            <person name="Lapidus A."/>
            <person name="Barry K."/>
            <person name="Detter J.C."/>
            <person name="Glavina T."/>
            <person name="Hammon N."/>
            <person name="Israni S."/>
            <person name="Pitluck S."/>
            <person name="Chain P."/>
            <person name="Malfatti S."/>
            <person name="Shin M."/>
            <person name="Vergez L."/>
            <person name="Schmutz J."/>
            <person name="Larimer F."/>
            <person name="Land M."/>
            <person name="Kyrpides N."/>
            <person name="Ivanova N."/>
            <person name="Fredrickson J."/>
            <person name="Balkwill D."/>
            <person name="Romine M.F."/>
            <person name="Richardson P."/>
        </authorList>
    </citation>
    <scope>NUCLEOTIDE SEQUENCE [LARGE SCALE GENOMIC DNA]</scope>
    <source>
        <strain evidence="2">ATCC 700278 / DSM 12444 / CCUG 56034 / CIP 105152 / NBRC 16084 / F199</strain>
    </source>
</reference>
<evidence type="ECO:0000313" key="1">
    <source>
        <dbReference type="EMBL" id="ABD25636.1"/>
    </source>
</evidence>
<dbReference type="AlphaFoldDB" id="Q2G937"/>
<gene>
    <name evidence="1" type="ordered locus">Saro_1191</name>
</gene>
<dbReference type="HOGENOM" id="CLU_926991_0_0_5"/>
<dbReference type="eggNOG" id="ENOG50319YE">
    <property type="taxonomic scope" value="Bacteria"/>
</dbReference>
<evidence type="ECO:0000313" key="2">
    <source>
        <dbReference type="Proteomes" id="UP000009134"/>
    </source>
</evidence>
<dbReference type="RefSeq" id="WP_011444850.1">
    <property type="nucleotide sequence ID" value="NC_007794.1"/>
</dbReference>
<dbReference type="SUPFAM" id="SSF56925">
    <property type="entry name" value="OMPA-like"/>
    <property type="match status" value="1"/>
</dbReference>
<keyword evidence="2" id="KW-1185">Reference proteome</keyword>
<protein>
    <recommendedName>
        <fullName evidence="3">Transferrin-binding protein B C-lobe/N-lobe beta barrel domain-containing protein</fullName>
    </recommendedName>
</protein>
<sequence length="300" mass="30294">MSRFTRFASGAAATMLLASCGGGGGGGSVGSTPTPVYTYKTLDQLSGDQTFQSGGIAGQPASDGRLVQTTKPFGQGIEIKYFAASDTYNLNDGAGLVAEFAPADVRVVDEAAGAVQYQKVVGSDLNVLTLINPRLNGVPLSYTTIGSWLHLSPSAAATRFYLMVGGVPTQAGDVPRSGSATYTTAVGGGGTFNGTNYNFSANSTGTFSANFANNTVSTSVHLSGLPNGTTVGTPFDAGTYNGTGNISSTGPGFTGTLTGTAANGAFSGAFFGPRATEFGYAFYLDGTGTQIQGTMVGKKN</sequence>